<organism evidence="1 2">
    <name type="scientific">Brevibacillus laterosporus</name>
    <name type="common">Bacillus laterosporus</name>
    <dbReference type="NCBI Taxonomy" id="1465"/>
    <lineage>
        <taxon>Bacteria</taxon>
        <taxon>Bacillati</taxon>
        <taxon>Bacillota</taxon>
        <taxon>Bacilli</taxon>
        <taxon>Bacillales</taxon>
        <taxon>Paenibacillaceae</taxon>
        <taxon>Brevibacillus</taxon>
    </lineage>
</organism>
<dbReference type="Proteomes" id="UP000239759">
    <property type="component" value="Unassembled WGS sequence"/>
</dbReference>
<name>A0AAP8QGM1_BRELA</name>
<evidence type="ECO:0000313" key="1">
    <source>
        <dbReference type="EMBL" id="PPB12851.1"/>
    </source>
</evidence>
<proteinExistence type="predicted"/>
<evidence type="ECO:0000313" key="2">
    <source>
        <dbReference type="Proteomes" id="UP000239759"/>
    </source>
</evidence>
<dbReference type="EMBL" id="PRKQ01000001">
    <property type="protein sequence ID" value="PPB12851.1"/>
    <property type="molecule type" value="Genomic_DNA"/>
</dbReference>
<protein>
    <submittedName>
        <fullName evidence="1">Uncharacterized protein</fullName>
    </submittedName>
</protein>
<dbReference type="AlphaFoldDB" id="A0AAP8QGM1"/>
<reference evidence="1 2" key="1">
    <citation type="submission" date="2018-02" db="EMBL/GenBank/DDBJ databases">
        <title>Comparative analysis of genomes of three Brevibacillus laterosporus strains producers of potent antimicrobials isolated from silage.</title>
        <authorList>
            <person name="Kojic M."/>
            <person name="Miljkovic M."/>
            <person name="Studholme D."/>
            <person name="Filipic B."/>
        </authorList>
    </citation>
    <scope>NUCLEOTIDE SEQUENCE [LARGE SCALE GENOMIC DNA]</scope>
    <source>
        <strain evidence="1 2">BGSP11</strain>
    </source>
</reference>
<sequence length="179" mass="21001">MGDNVKYIGKMLMHPETKRIMTEDYYHFLVKLDLVPFCDWKLMDFIVLEDCKEIFSEDKATLTGMINGKQFEVVHSLEEYIKEKFFVYQECEEEDTQEELGNSLETETEIEQGNGIMFNEFANYIYILNKENAVTIATDNEAFSQDEMVMLITDILDGLKIDYEPQKNDDQTFSIDLCE</sequence>
<accession>A0AAP8QGM1</accession>
<dbReference type="RefSeq" id="WP_104030252.1">
    <property type="nucleotide sequence ID" value="NZ_PRKQ01000001.1"/>
</dbReference>
<comment type="caution">
    <text evidence="1">The sequence shown here is derived from an EMBL/GenBank/DDBJ whole genome shotgun (WGS) entry which is preliminary data.</text>
</comment>
<gene>
    <name evidence="1" type="ORF">C4A77_00255</name>
</gene>